<feature type="compositionally biased region" description="Polar residues" evidence="1">
    <location>
        <begin position="95"/>
        <end position="111"/>
    </location>
</feature>
<dbReference type="Proteomes" id="UP001488838">
    <property type="component" value="Unassembled WGS sequence"/>
</dbReference>
<organism evidence="2 3">
    <name type="scientific">Myodes glareolus</name>
    <name type="common">Bank vole</name>
    <name type="synonym">Clethrionomys glareolus</name>
    <dbReference type="NCBI Taxonomy" id="447135"/>
    <lineage>
        <taxon>Eukaryota</taxon>
        <taxon>Metazoa</taxon>
        <taxon>Chordata</taxon>
        <taxon>Craniata</taxon>
        <taxon>Vertebrata</taxon>
        <taxon>Euteleostomi</taxon>
        <taxon>Mammalia</taxon>
        <taxon>Eutheria</taxon>
        <taxon>Euarchontoglires</taxon>
        <taxon>Glires</taxon>
        <taxon>Rodentia</taxon>
        <taxon>Myomorpha</taxon>
        <taxon>Muroidea</taxon>
        <taxon>Cricetidae</taxon>
        <taxon>Arvicolinae</taxon>
        <taxon>Myodes</taxon>
    </lineage>
</organism>
<sequence>MPLNVELVNSPDLLETTTGDVTRTSSTWETSPAPDDINVATRSNELEEPKVECEPLNDDTEKLKQLEMEQNILPSPRPPIDINVNSQASREDSLTQKNASIQDAATNSTVVNEDVPPCRDSPTPMHASAADSGSALKDATDELDALLLSLTENLMDHTVTP</sequence>
<feature type="region of interest" description="Disordered" evidence="1">
    <location>
        <begin position="1"/>
        <end position="50"/>
    </location>
</feature>
<evidence type="ECO:0000313" key="3">
    <source>
        <dbReference type="Proteomes" id="UP001488838"/>
    </source>
</evidence>
<feature type="region of interest" description="Disordered" evidence="1">
    <location>
        <begin position="71"/>
        <end position="136"/>
    </location>
</feature>
<feature type="non-terminal residue" evidence="2">
    <location>
        <position position="161"/>
    </location>
</feature>
<reference evidence="2 3" key="1">
    <citation type="journal article" date="2023" name="bioRxiv">
        <title>Conserved and derived expression patterns and positive selection on dental genes reveal complex evolutionary context of ever-growing rodent molars.</title>
        <authorList>
            <person name="Calamari Z.T."/>
            <person name="Song A."/>
            <person name="Cohen E."/>
            <person name="Akter M."/>
            <person name="Roy R.D."/>
            <person name="Hallikas O."/>
            <person name="Christensen M.M."/>
            <person name="Li P."/>
            <person name="Marangoni P."/>
            <person name="Jernvall J."/>
            <person name="Klein O.D."/>
        </authorList>
    </citation>
    <scope>NUCLEOTIDE SEQUENCE [LARGE SCALE GENOMIC DNA]</scope>
    <source>
        <strain evidence="2">V071</strain>
    </source>
</reference>
<gene>
    <name evidence="2" type="ORF">U0070_007013</name>
</gene>
<name>A0AAW0ICN1_MYOGA</name>
<feature type="compositionally biased region" description="Low complexity" evidence="1">
    <location>
        <begin position="16"/>
        <end position="27"/>
    </location>
</feature>
<comment type="caution">
    <text evidence="2">The sequence shown here is derived from an EMBL/GenBank/DDBJ whole genome shotgun (WGS) entry which is preliminary data.</text>
</comment>
<evidence type="ECO:0000256" key="1">
    <source>
        <dbReference type="SAM" id="MobiDB-lite"/>
    </source>
</evidence>
<evidence type="ECO:0000313" key="2">
    <source>
        <dbReference type="EMBL" id="KAK7811960.1"/>
    </source>
</evidence>
<dbReference type="AlphaFoldDB" id="A0AAW0ICN1"/>
<proteinExistence type="predicted"/>
<protein>
    <submittedName>
        <fullName evidence="2">Uncharacterized protein</fullName>
    </submittedName>
</protein>
<accession>A0AAW0ICN1</accession>
<keyword evidence="3" id="KW-1185">Reference proteome</keyword>
<dbReference type="EMBL" id="JBBHLL010000162">
    <property type="protein sequence ID" value="KAK7811960.1"/>
    <property type="molecule type" value="Genomic_DNA"/>
</dbReference>